<evidence type="ECO:0000256" key="2">
    <source>
        <dbReference type="ARBA" id="ARBA00022729"/>
    </source>
</evidence>
<keyword evidence="9" id="KW-1185">Reference proteome</keyword>
<dbReference type="RefSeq" id="WP_320184650.1">
    <property type="nucleotide sequence ID" value="NZ_CP138332.1"/>
</dbReference>
<feature type="chain" id="PRO_5045694676" description="Lipoprotein" evidence="7">
    <location>
        <begin position="19"/>
        <end position="269"/>
    </location>
</feature>
<dbReference type="PIRSF" id="PIRSF002854">
    <property type="entry name" value="MetQ"/>
    <property type="match status" value="1"/>
</dbReference>
<evidence type="ECO:0000256" key="6">
    <source>
        <dbReference type="PIRNR" id="PIRNR002854"/>
    </source>
</evidence>
<evidence type="ECO:0000313" key="8">
    <source>
        <dbReference type="EMBL" id="MFD2965770.1"/>
    </source>
</evidence>
<sequence length="269" mass="29020">MINRVLIYTALLSSLLHAGACNSGSDGSKKLKVGITGGPERAIAVAVQKEAKAKYGLEVELVLFNDYVVPNEALNNGELDLNAFQHVPYLQEQSVHRGYHLVAVGKTFLYPIAAYSKKIKQISELPNGATVTIPNDPANGGRALLLLQQAGLLSLTPKKGSLPTVRDILDNPKRIQIVELEAPQLPRTLDDPVVTLSIINSNFARQAGLRAEIDGLIVESKDSPYVNVIVARKGEEDNEDIKNFVKAYQSNAAELAAKEIFGGGAVKGW</sequence>
<keyword evidence="2 7" id="KW-0732">Signal</keyword>
<dbReference type="SUPFAM" id="SSF53850">
    <property type="entry name" value="Periplasmic binding protein-like II"/>
    <property type="match status" value="1"/>
</dbReference>
<evidence type="ECO:0000256" key="5">
    <source>
        <dbReference type="ARBA" id="ARBA00023288"/>
    </source>
</evidence>
<evidence type="ECO:0000256" key="4">
    <source>
        <dbReference type="ARBA" id="ARBA00023139"/>
    </source>
</evidence>
<dbReference type="CDD" id="cd13598">
    <property type="entry name" value="PBP2_lipoprotein_IlpA_like"/>
    <property type="match status" value="1"/>
</dbReference>
<keyword evidence="3" id="KW-0472">Membrane</keyword>
<dbReference type="NCBIfam" id="TIGR00363">
    <property type="entry name" value="MetQ/NlpA family lipoprotein"/>
    <property type="match status" value="1"/>
</dbReference>
<proteinExistence type="inferred from homology"/>
<evidence type="ECO:0000313" key="9">
    <source>
        <dbReference type="Proteomes" id="UP001597525"/>
    </source>
</evidence>
<comment type="similarity">
    <text evidence="6">Belongs to the nlpA lipoprotein family.</text>
</comment>
<evidence type="ECO:0000256" key="7">
    <source>
        <dbReference type="SAM" id="SignalP"/>
    </source>
</evidence>
<dbReference type="Proteomes" id="UP001597525">
    <property type="component" value="Unassembled WGS sequence"/>
</dbReference>
<organism evidence="8 9">
    <name type="scientific">Sphingobacterium bambusae</name>
    <dbReference type="NCBI Taxonomy" id="662858"/>
    <lineage>
        <taxon>Bacteria</taxon>
        <taxon>Pseudomonadati</taxon>
        <taxon>Bacteroidota</taxon>
        <taxon>Sphingobacteriia</taxon>
        <taxon>Sphingobacteriales</taxon>
        <taxon>Sphingobacteriaceae</taxon>
        <taxon>Sphingobacterium</taxon>
    </lineage>
</organism>
<dbReference type="InterPro" id="IPR004872">
    <property type="entry name" value="Lipoprotein_NlpA"/>
</dbReference>
<dbReference type="PANTHER" id="PTHR30429:SF1">
    <property type="entry name" value="D-METHIONINE-BINDING LIPOPROTEIN METQ-RELATED"/>
    <property type="match status" value="1"/>
</dbReference>
<evidence type="ECO:0000256" key="3">
    <source>
        <dbReference type="ARBA" id="ARBA00023136"/>
    </source>
</evidence>
<name>A0ABW6BD38_9SPHI</name>
<protein>
    <recommendedName>
        <fullName evidence="6">Lipoprotein</fullName>
    </recommendedName>
</protein>
<dbReference type="Pfam" id="PF03180">
    <property type="entry name" value="Lipoprotein_9"/>
    <property type="match status" value="1"/>
</dbReference>
<comment type="subcellular location">
    <subcellularLocation>
        <location evidence="1">Membrane</location>
        <topology evidence="1">Lipid-anchor</topology>
    </subcellularLocation>
</comment>
<dbReference type="Gene3D" id="3.40.190.10">
    <property type="entry name" value="Periplasmic binding protein-like II"/>
    <property type="match status" value="2"/>
</dbReference>
<keyword evidence="5 6" id="KW-0449">Lipoprotein</keyword>
<comment type="caution">
    <text evidence="8">The sequence shown here is derived from an EMBL/GenBank/DDBJ whole genome shotgun (WGS) entry which is preliminary data.</text>
</comment>
<gene>
    <name evidence="8" type="ORF">ACFS7Y_00095</name>
</gene>
<evidence type="ECO:0000256" key="1">
    <source>
        <dbReference type="ARBA" id="ARBA00004635"/>
    </source>
</evidence>
<dbReference type="PANTHER" id="PTHR30429">
    <property type="entry name" value="D-METHIONINE-BINDING LIPOPROTEIN METQ"/>
    <property type="match status" value="1"/>
</dbReference>
<reference evidence="9" key="1">
    <citation type="journal article" date="2019" name="Int. J. Syst. Evol. Microbiol.">
        <title>The Global Catalogue of Microorganisms (GCM) 10K type strain sequencing project: providing services to taxonomists for standard genome sequencing and annotation.</title>
        <authorList>
            <consortium name="The Broad Institute Genomics Platform"/>
            <consortium name="The Broad Institute Genome Sequencing Center for Infectious Disease"/>
            <person name="Wu L."/>
            <person name="Ma J."/>
        </authorList>
    </citation>
    <scope>NUCLEOTIDE SEQUENCE [LARGE SCALE GENOMIC DNA]</scope>
    <source>
        <strain evidence="9">KCTC 22814</strain>
    </source>
</reference>
<dbReference type="EMBL" id="JBHUPB010000001">
    <property type="protein sequence ID" value="MFD2965770.1"/>
    <property type="molecule type" value="Genomic_DNA"/>
</dbReference>
<keyword evidence="4" id="KW-0564">Palmitate</keyword>
<accession>A0ABW6BD38</accession>
<feature type="signal peptide" evidence="7">
    <location>
        <begin position="1"/>
        <end position="18"/>
    </location>
</feature>